<dbReference type="OrthoDB" id="4203839at2759"/>
<keyword evidence="3" id="KW-1185">Reference proteome</keyword>
<dbReference type="EMBL" id="KN714679">
    <property type="protein sequence ID" value="KUI55337.1"/>
    <property type="molecule type" value="Genomic_DNA"/>
</dbReference>
<dbReference type="SUPFAM" id="SSF58100">
    <property type="entry name" value="Bacterial hemolysins"/>
    <property type="match status" value="1"/>
</dbReference>
<dbReference type="AlphaFoldDB" id="A0A194UUF4"/>
<feature type="region of interest" description="Disordered" evidence="1">
    <location>
        <begin position="339"/>
        <end position="372"/>
    </location>
</feature>
<proteinExistence type="predicted"/>
<feature type="region of interest" description="Disordered" evidence="1">
    <location>
        <begin position="249"/>
        <end position="325"/>
    </location>
</feature>
<name>A0A194UUF4_CYTMA</name>
<evidence type="ECO:0000313" key="2">
    <source>
        <dbReference type="EMBL" id="KUI55337.1"/>
    </source>
</evidence>
<feature type="region of interest" description="Disordered" evidence="1">
    <location>
        <begin position="406"/>
        <end position="447"/>
    </location>
</feature>
<evidence type="ECO:0000256" key="1">
    <source>
        <dbReference type="SAM" id="MobiDB-lite"/>
    </source>
</evidence>
<accession>A0A194UUF4</accession>
<organism evidence="2 3">
    <name type="scientific">Cytospora mali</name>
    <name type="common">Apple Valsa canker fungus</name>
    <name type="synonym">Valsa mali</name>
    <dbReference type="NCBI Taxonomy" id="578113"/>
    <lineage>
        <taxon>Eukaryota</taxon>
        <taxon>Fungi</taxon>
        <taxon>Dikarya</taxon>
        <taxon>Ascomycota</taxon>
        <taxon>Pezizomycotina</taxon>
        <taxon>Sordariomycetes</taxon>
        <taxon>Sordariomycetidae</taxon>
        <taxon>Diaporthales</taxon>
        <taxon>Cytosporaceae</taxon>
        <taxon>Cytospora</taxon>
    </lineage>
</organism>
<dbReference type="STRING" id="694573.A0A194UUF4"/>
<gene>
    <name evidence="2" type="ORF">VP1G_02615</name>
</gene>
<protein>
    <submittedName>
        <fullName evidence="2">Uncharacterized protein</fullName>
    </submittedName>
</protein>
<dbReference type="Proteomes" id="UP000078576">
    <property type="component" value="Unassembled WGS sequence"/>
</dbReference>
<reference evidence="3" key="1">
    <citation type="submission" date="2014-12" db="EMBL/GenBank/DDBJ databases">
        <title>Genome Sequence of Valsa Canker Pathogens Uncovers a Specific Adaption of Colonization on Woody Bark.</title>
        <authorList>
            <person name="Yin Z."/>
            <person name="Liu H."/>
            <person name="Gao X."/>
            <person name="Li Z."/>
            <person name="Song N."/>
            <person name="Ke X."/>
            <person name="Dai Q."/>
            <person name="Wu Y."/>
            <person name="Sun Y."/>
            <person name="Xu J.-R."/>
            <person name="Kang Z.K."/>
            <person name="Wang L."/>
            <person name="Huang L."/>
        </authorList>
    </citation>
    <scope>NUCLEOTIDE SEQUENCE [LARGE SCALE GENOMIC DNA]</scope>
    <source>
        <strain evidence="3">SXYL134</strain>
    </source>
</reference>
<evidence type="ECO:0000313" key="3">
    <source>
        <dbReference type="Proteomes" id="UP000078576"/>
    </source>
</evidence>
<sequence length="726" mass="81664">MSWIPYYGFSYGYGLPVQNPEEFTAHSWQYVSVNQENFTAAAAATTATAATEPPSLLPPGSWAVNRAGGDADANVNTLTTMTETQTPSTDTSFQPGQPGGTTAVAAHRTLDTSPENIILEIRKLCTDSQSRVQALSQAIGRQPGIPGNLQDLLNNDMRGLAQQFVTTARYCHLLEKKLEERTRATFQERTAERAAHEAHLESYRQQLKKANETIDRLSKDLNDFNNAYAKTERSRKVDLERKTEKLTEKINNQKRRINEQQAQIETLKRRVSDGSKLSKGSRLTDNRDEDDSPELEFPHSATSELGDKRRNHFTIPQPKLPSGISMKDEEFLLNNLKNMRTDFGPPYEGYPPQPRSTRMERDNDFKYGPPAPPSYGPYGPYGPPMSGPLAPYGVYPPMGPYGAPGPKNGHQGLYHGYAPPNVQHSSFSRSRPGHSAHNSQSGHSGALVLRRDDDADFDPETKIWKDMFMRLFKTVGGWSDTYCRQIIPGASEAATRNNPKLWEYMLKVAACYKDPQAAPKHALFMLTSPEHRTNFITRLLLQYIEQEMLHYKFWMGWDEDTDRTLRNIGPMVEFVGHPVDQRRYARQQMRNIVEGIVGDHDYSRFRTFKTTEHAALLKDIAGPFLSPDAAKSEASLGLHSIANLAMEISHKMMTSRLSFTFTWNECAVKFSHDSHIALNSDQHGLALQHKHTRVMLVITPSISYRDHTGASIVPRGVTKAQVLIMN</sequence>